<name>A0A6J5LTZ6_9CAUD</name>
<accession>A0A6J5LTZ6</accession>
<feature type="domain" description="DUF7483" evidence="1">
    <location>
        <begin position="18"/>
        <end position="313"/>
    </location>
</feature>
<organism evidence="2">
    <name type="scientific">uncultured Caudovirales phage</name>
    <dbReference type="NCBI Taxonomy" id="2100421"/>
    <lineage>
        <taxon>Viruses</taxon>
        <taxon>Duplodnaviria</taxon>
        <taxon>Heunggongvirae</taxon>
        <taxon>Uroviricota</taxon>
        <taxon>Caudoviricetes</taxon>
        <taxon>Peduoviridae</taxon>
        <taxon>Maltschvirus</taxon>
        <taxon>Maltschvirus maltsch</taxon>
    </lineage>
</organism>
<dbReference type="Pfam" id="PF24299">
    <property type="entry name" value="DUF7483"/>
    <property type="match status" value="2"/>
</dbReference>
<evidence type="ECO:0000313" key="2">
    <source>
        <dbReference type="EMBL" id="CAB4136486.1"/>
    </source>
</evidence>
<protein>
    <recommendedName>
        <fullName evidence="1">DUF7483 domain-containing protein</fullName>
    </recommendedName>
</protein>
<gene>
    <name evidence="2" type="ORF">UFOVP312_2</name>
</gene>
<sequence>MFSSNTSQVSNAAVFVEDVFSTWLYTGNGSTQTINNGIDLAGKGGLVWIKQRSSTANHMLTDTARGTDFQLSSNSDVAQSNVTTRVTAFNADGFNLGASSAVNGSGSTYASWTFREQPKFFDVVTFTTGTSLSTNRRISHSLGSVPGCILVKRTTGAQSWLVYHRSTGRNAYLLLDTTEASTSFTNAWGTSDPTSTDFGINEDALCFPSSTYVAYLFAHNAGGFGLTGTDNVISCGSFTTDGSANATVELGWEPQWVMTKTIDAPGAWYMADTMRGWLGGVRPTSNQILYANLSNAEVNSSVFLGTVTATGFRPAMDAGTTSIYIAIRRGPMRTPTTGTSVYNAITRTGTGTEETITSIGFPPDLLDNQATTVSTFTGFFDRLRGGGRLLYRALSDPEVATGQTTQFNTTMSGFAVGASTAGDSGNNNGVPYVWHALRRAPSFFDEVCYTGTSVAGRTINHNLGVAPELMIVKVRSADNDWAVYSSTLGASNILYLNLASATSSTTTWNSTAPTATVFSVGSNLYANASGQTYVAYLFASCPGVSRVGSYTGTGATQTISCGFAARFVLIKRTDSVGNWWVWDTARGMVTGTDPRLAWNTTNSQFNNDWVFTNASGFQIVTTDATVNASGGSYIYLAIA</sequence>
<proteinExistence type="predicted"/>
<reference evidence="2" key="1">
    <citation type="submission" date="2020-04" db="EMBL/GenBank/DDBJ databases">
        <authorList>
            <person name="Chiriac C."/>
            <person name="Salcher M."/>
            <person name="Ghai R."/>
            <person name="Kavagutti S V."/>
        </authorList>
    </citation>
    <scope>NUCLEOTIDE SEQUENCE</scope>
</reference>
<dbReference type="EMBL" id="LR796318">
    <property type="protein sequence ID" value="CAB4136486.1"/>
    <property type="molecule type" value="Genomic_DNA"/>
</dbReference>
<evidence type="ECO:0000259" key="1">
    <source>
        <dbReference type="Pfam" id="PF24299"/>
    </source>
</evidence>
<dbReference type="InterPro" id="IPR055906">
    <property type="entry name" value="DUF7483"/>
</dbReference>
<feature type="domain" description="DUF7483" evidence="1">
    <location>
        <begin position="340"/>
        <end position="639"/>
    </location>
</feature>